<keyword evidence="4" id="KW-1185">Reference proteome</keyword>
<protein>
    <recommendedName>
        <fullName evidence="2">2EXR domain-containing protein</fullName>
    </recommendedName>
</protein>
<feature type="region of interest" description="Disordered" evidence="1">
    <location>
        <begin position="1"/>
        <end position="39"/>
    </location>
</feature>
<organism evidence="3 4">
    <name type="scientific">Hyaloscypha hepaticicola</name>
    <dbReference type="NCBI Taxonomy" id="2082293"/>
    <lineage>
        <taxon>Eukaryota</taxon>
        <taxon>Fungi</taxon>
        <taxon>Dikarya</taxon>
        <taxon>Ascomycota</taxon>
        <taxon>Pezizomycotina</taxon>
        <taxon>Leotiomycetes</taxon>
        <taxon>Helotiales</taxon>
        <taxon>Hyaloscyphaceae</taxon>
        <taxon>Hyaloscypha</taxon>
    </lineage>
</organism>
<dbReference type="Proteomes" id="UP000235672">
    <property type="component" value="Unassembled WGS sequence"/>
</dbReference>
<feature type="compositionally biased region" description="Basic and acidic residues" evidence="1">
    <location>
        <begin position="1"/>
        <end position="12"/>
    </location>
</feature>
<name>A0A2J6Q877_9HELO</name>
<dbReference type="PANTHER" id="PTHR35910">
    <property type="entry name" value="2EXR DOMAIN-CONTAINING PROTEIN"/>
    <property type="match status" value="1"/>
</dbReference>
<sequence length="326" mass="37865">MARVKSNRDRGASKKRTASSKARVVKPSKSTMRSGAVVRKNTKKDFKGRVTIKLNLAQTGAGEQSSGQSPPHFHLFPRLPIEVRLKIWSLMAPSPRILVQNKRLEWNPRFTQFDSEPTPAVMHVCRESRNEYIYREDDAANNAERKSHALYSPMFPDQYRKMIFFSFQVDALYLTSFRVAEPVVRNNLRTIVMGPHIHSSSSLTHNLPWYRRTFLSSRTWYTHRINGQDENSMWQWNDDPLPANKHTLVISRRVYKYAKASTGRDIKYNFHNLVKFPALEKLVVLISWAEVMLVDLTTHIIWKTLNVVKKKHPSFSLPEVEFRAAD</sequence>
<dbReference type="EMBL" id="KZ613477">
    <property type="protein sequence ID" value="PMD22463.1"/>
    <property type="molecule type" value="Genomic_DNA"/>
</dbReference>
<evidence type="ECO:0000313" key="4">
    <source>
        <dbReference type="Proteomes" id="UP000235672"/>
    </source>
</evidence>
<evidence type="ECO:0000313" key="3">
    <source>
        <dbReference type="EMBL" id="PMD22463.1"/>
    </source>
</evidence>
<dbReference type="InterPro" id="IPR045518">
    <property type="entry name" value="2EXR"/>
</dbReference>
<dbReference type="AlphaFoldDB" id="A0A2J6Q877"/>
<dbReference type="OrthoDB" id="3473305at2759"/>
<feature type="compositionally biased region" description="Basic residues" evidence="1">
    <location>
        <begin position="13"/>
        <end position="26"/>
    </location>
</feature>
<feature type="domain" description="2EXR" evidence="2">
    <location>
        <begin position="73"/>
        <end position="172"/>
    </location>
</feature>
<accession>A0A2J6Q877</accession>
<dbReference type="Pfam" id="PF20150">
    <property type="entry name" value="2EXR"/>
    <property type="match status" value="1"/>
</dbReference>
<reference evidence="3 4" key="1">
    <citation type="submission" date="2016-05" db="EMBL/GenBank/DDBJ databases">
        <title>A degradative enzymes factory behind the ericoid mycorrhizal symbiosis.</title>
        <authorList>
            <consortium name="DOE Joint Genome Institute"/>
            <person name="Martino E."/>
            <person name="Morin E."/>
            <person name="Grelet G."/>
            <person name="Kuo A."/>
            <person name="Kohler A."/>
            <person name="Daghino S."/>
            <person name="Barry K."/>
            <person name="Choi C."/>
            <person name="Cichocki N."/>
            <person name="Clum A."/>
            <person name="Copeland A."/>
            <person name="Hainaut M."/>
            <person name="Haridas S."/>
            <person name="Labutti K."/>
            <person name="Lindquist E."/>
            <person name="Lipzen A."/>
            <person name="Khouja H.-R."/>
            <person name="Murat C."/>
            <person name="Ohm R."/>
            <person name="Olson A."/>
            <person name="Spatafora J."/>
            <person name="Veneault-Fourrey C."/>
            <person name="Henrissat B."/>
            <person name="Grigoriev I."/>
            <person name="Martin F."/>
            <person name="Perotto S."/>
        </authorList>
    </citation>
    <scope>NUCLEOTIDE SEQUENCE [LARGE SCALE GENOMIC DNA]</scope>
    <source>
        <strain evidence="3 4">UAMH 7357</strain>
    </source>
</reference>
<evidence type="ECO:0000259" key="2">
    <source>
        <dbReference type="Pfam" id="PF20150"/>
    </source>
</evidence>
<gene>
    <name evidence="3" type="ORF">NA56DRAFT_747739</name>
</gene>
<proteinExistence type="predicted"/>
<dbReference type="PANTHER" id="PTHR35910:SF6">
    <property type="entry name" value="2EXR DOMAIN-CONTAINING PROTEIN"/>
    <property type="match status" value="1"/>
</dbReference>
<evidence type="ECO:0000256" key="1">
    <source>
        <dbReference type="SAM" id="MobiDB-lite"/>
    </source>
</evidence>